<protein>
    <submittedName>
        <fullName evidence="1">Uncharacterized protein</fullName>
    </submittedName>
</protein>
<dbReference type="Gene3D" id="2.60.120.620">
    <property type="entry name" value="q2cbj1_9rhob like domain"/>
    <property type="match status" value="1"/>
</dbReference>
<evidence type="ECO:0000313" key="1">
    <source>
        <dbReference type="EMBL" id="SVA90046.1"/>
    </source>
</evidence>
<dbReference type="EMBL" id="UINC01021772">
    <property type="protein sequence ID" value="SVA90046.1"/>
    <property type="molecule type" value="Genomic_DNA"/>
</dbReference>
<organism evidence="1">
    <name type="scientific">marine metagenome</name>
    <dbReference type="NCBI Taxonomy" id="408172"/>
    <lineage>
        <taxon>unclassified sequences</taxon>
        <taxon>metagenomes</taxon>
        <taxon>ecological metagenomes</taxon>
    </lineage>
</organism>
<accession>A0A381ZL66</accession>
<gene>
    <name evidence="1" type="ORF">METZ01_LOCUS142900</name>
</gene>
<sequence length="154" mass="17710">METEVPKKFVNIVNNIANEVLSDEKSSQQWDFSHRLVGKVDKEIQLPIRDKDEGDYLKDVMKQGCLDYLKYSLDKHRAHVYTHMIGKKEPTLENIHLTQSWVVSQYAGDFNPIHHHTADFSAAIYLKVPEDMCDDSDDHAPSKGMIEFAFGDTQ</sequence>
<dbReference type="AlphaFoldDB" id="A0A381ZL66"/>
<feature type="non-terminal residue" evidence="1">
    <location>
        <position position="154"/>
    </location>
</feature>
<proteinExistence type="predicted"/>
<reference evidence="1" key="1">
    <citation type="submission" date="2018-05" db="EMBL/GenBank/DDBJ databases">
        <authorList>
            <person name="Lanie J.A."/>
            <person name="Ng W.-L."/>
            <person name="Kazmierczak K.M."/>
            <person name="Andrzejewski T.M."/>
            <person name="Davidsen T.M."/>
            <person name="Wayne K.J."/>
            <person name="Tettelin H."/>
            <person name="Glass J.I."/>
            <person name="Rusch D."/>
            <person name="Podicherti R."/>
            <person name="Tsui H.-C.T."/>
            <person name="Winkler M.E."/>
        </authorList>
    </citation>
    <scope>NUCLEOTIDE SEQUENCE</scope>
</reference>
<name>A0A381ZL66_9ZZZZ</name>